<accession>R9C0F6</accession>
<proteinExistence type="predicted"/>
<comment type="caution">
    <text evidence="4">The sequence shown here is derived from an EMBL/GenBank/DDBJ whole genome shotgun (WGS) entry which is preliminary data.</text>
</comment>
<protein>
    <recommendedName>
        <fullName evidence="6">TIGR04002 family protein</fullName>
    </recommendedName>
</protein>
<dbReference type="NCBIfam" id="TIGR04002">
    <property type="entry name" value="TIGR04002 family protein"/>
    <property type="match status" value="1"/>
</dbReference>
<feature type="transmembrane region" description="Helical" evidence="3">
    <location>
        <begin position="134"/>
        <end position="156"/>
    </location>
</feature>
<organism evidence="4 5">
    <name type="scientific">Clostridium sartagoforme AAU1</name>
    <dbReference type="NCBI Taxonomy" id="1202534"/>
    <lineage>
        <taxon>Bacteria</taxon>
        <taxon>Bacillati</taxon>
        <taxon>Bacillota</taxon>
        <taxon>Clostridia</taxon>
        <taxon>Eubacteriales</taxon>
        <taxon>Clostridiaceae</taxon>
        <taxon>Clostridium</taxon>
    </lineage>
</organism>
<dbReference type="InterPro" id="IPR009825">
    <property type="entry name" value="ECF_substrate-spec-like"/>
</dbReference>
<evidence type="ECO:0000313" key="5">
    <source>
        <dbReference type="Proteomes" id="UP000013988"/>
    </source>
</evidence>
<feature type="transmembrane region" description="Helical" evidence="3">
    <location>
        <begin position="43"/>
        <end position="68"/>
    </location>
</feature>
<evidence type="ECO:0000313" key="4">
    <source>
        <dbReference type="EMBL" id="EOR20706.1"/>
    </source>
</evidence>
<feature type="transmembrane region" description="Helical" evidence="3">
    <location>
        <begin position="12"/>
        <end position="31"/>
    </location>
</feature>
<reference evidence="4 5" key="1">
    <citation type="submission" date="2013-03" db="EMBL/GenBank/DDBJ databases">
        <title>Whole genome shotgun sequencing of Clostridium sartagoforme AAU1.</title>
        <authorList>
            <person name="Joshi C.G."/>
            <person name="Duggirala S.M."/>
            <person name="Nathani N.M."/>
            <person name="Bhatt V.D."/>
            <person name="Patel A.K."/>
            <person name="Pandya P.R."/>
            <person name="KaPatel J.A."/>
        </authorList>
    </citation>
    <scope>NUCLEOTIDE SEQUENCE [LARGE SCALE GENOMIC DNA]</scope>
    <source>
        <strain evidence="4 5">AAU1</strain>
    </source>
</reference>
<gene>
    <name evidence="4" type="ORF">A500_15830</name>
</gene>
<evidence type="ECO:0000256" key="1">
    <source>
        <dbReference type="ARBA" id="ARBA00022692"/>
    </source>
</evidence>
<dbReference type="PATRIC" id="fig|1202534.3.peg.3136"/>
<dbReference type="OrthoDB" id="411368at2"/>
<keyword evidence="2 3" id="KW-1133">Transmembrane helix</keyword>
<evidence type="ECO:0000256" key="3">
    <source>
        <dbReference type="SAM" id="Phobius"/>
    </source>
</evidence>
<dbReference type="Proteomes" id="UP000013988">
    <property type="component" value="Unassembled WGS sequence"/>
</dbReference>
<keyword evidence="3" id="KW-0472">Membrane</keyword>
<dbReference type="PANTHER" id="PTHR37815">
    <property type="entry name" value="UPF0397 PROTEIN BC_2624-RELATED"/>
    <property type="match status" value="1"/>
</dbReference>
<dbReference type="Gene3D" id="1.10.1760.20">
    <property type="match status" value="1"/>
</dbReference>
<keyword evidence="5" id="KW-1185">Reference proteome</keyword>
<dbReference type="Pfam" id="PF07155">
    <property type="entry name" value="ECF-ribofla_trS"/>
    <property type="match status" value="1"/>
</dbReference>
<dbReference type="InterPro" id="IPR023812">
    <property type="entry name" value="CHP04002"/>
</dbReference>
<dbReference type="GO" id="GO:0016020">
    <property type="term" value="C:membrane"/>
    <property type="evidence" value="ECO:0007669"/>
    <property type="project" value="InterPro"/>
</dbReference>
<dbReference type="EMBL" id="ASRV01000187">
    <property type="protein sequence ID" value="EOR20706.1"/>
    <property type="molecule type" value="Genomic_DNA"/>
</dbReference>
<keyword evidence="1 3" id="KW-0812">Transmembrane</keyword>
<dbReference type="PANTHER" id="PTHR37815:SF3">
    <property type="entry name" value="UPF0397 PROTEIN SPR0429"/>
    <property type="match status" value="1"/>
</dbReference>
<evidence type="ECO:0008006" key="6">
    <source>
        <dbReference type="Google" id="ProtNLM"/>
    </source>
</evidence>
<sequence length="174" mass="18951">MKENIKTRNLVITALFAALIYVITAFLHIPTGFNGGYIHLGDILIYLSAVLLPTPYAMISAAIGAGLSDALSGGMLWVLPTIIIKPVMVLFFTSKDNNIICKRNISAVFLAGIVGWFGYYLAGGIISGNFIAPLATFFMELIQPIASGIIFLMLSYSLDRIKIRKSIIFTSKII</sequence>
<name>R9C0F6_9CLOT</name>
<feature type="transmembrane region" description="Helical" evidence="3">
    <location>
        <begin position="105"/>
        <end position="122"/>
    </location>
</feature>
<evidence type="ECO:0000256" key="2">
    <source>
        <dbReference type="ARBA" id="ARBA00022989"/>
    </source>
</evidence>
<dbReference type="RefSeq" id="WP_016208422.1">
    <property type="nucleotide sequence ID" value="NZ_ASRV01000187.1"/>
</dbReference>
<dbReference type="AlphaFoldDB" id="R9C0F6"/>
<feature type="transmembrane region" description="Helical" evidence="3">
    <location>
        <begin position="74"/>
        <end position="93"/>
    </location>
</feature>